<evidence type="ECO:0000313" key="2">
    <source>
        <dbReference type="Proteomes" id="UP000008932"/>
    </source>
</evidence>
<reference evidence="1 2" key="1">
    <citation type="journal article" date="2011" name="J. Bacteriol.">
        <title>Complete Genome Sequence of the Type Strain Pseudomonas stutzeri CGMCC 1.1803.</title>
        <authorList>
            <person name="Chen M."/>
            <person name="Yan Y."/>
            <person name="Zhang W."/>
            <person name="Lu W."/>
            <person name="Wang J."/>
            <person name="Ping S."/>
            <person name="Lin M."/>
        </authorList>
    </citation>
    <scope>NUCLEOTIDE SEQUENCE [LARGE SCALE GENOMIC DNA]</scope>
    <source>
        <strain evidence="2">ATCC 17588 / DSM 5190 / CCUG 11256 / JCM 5965 / LMG 11199 / NCIMB 11358 / Stanier 221</strain>
    </source>
</reference>
<name>F8H8E9_STUS2</name>
<evidence type="ECO:0000313" key="1">
    <source>
        <dbReference type="EMBL" id="AEJ06318.1"/>
    </source>
</evidence>
<gene>
    <name evidence="1" type="ordered locus">PSTAB_3037</name>
</gene>
<reference evidence="2" key="3">
    <citation type="submission" date="2011-06" db="EMBL/GenBank/DDBJ databases">
        <title>Complete genome sequence of Pseudomonas stutzeri strain CGMCC 1.1803.</title>
        <authorList>
            <person name="Yan Y."/>
            <person name="Chen M."/>
            <person name="Lu W."/>
            <person name="Zhang W."/>
            <person name="Ping S."/>
            <person name="Lin M."/>
        </authorList>
    </citation>
    <scope>NUCLEOTIDE SEQUENCE [LARGE SCALE GENOMIC DNA]</scope>
    <source>
        <strain evidence="2">ATCC 17588 / DSM 5190 / CCUG 11256 / JCM 5965 / LMG 11199 / NCIMB 11358 / Stanier 221</strain>
    </source>
</reference>
<dbReference type="HOGENOM" id="CLU_3275518_0_0_6"/>
<accession>F8H8E9</accession>
<organism evidence="1 2">
    <name type="scientific">Stutzerimonas stutzeri (strain ATCC 17588 / DSM 5190 / CCUG 11256 / JCM 5965 / LMG 11199 / NBRC 14165 / NCIMB 11358 / Stanier 221)</name>
    <name type="common">Pseudomonas stutzeri</name>
    <dbReference type="NCBI Taxonomy" id="96563"/>
    <lineage>
        <taxon>Bacteria</taxon>
        <taxon>Pseudomonadati</taxon>
        <taxon>Pseudomonadota</taxon>
        <taxon>Gammaproteobacteria</taxon>
        <taxon>Pseudomonadales</taxon>
        <taxon>Pseudomonadaceae</taxon>
        <taxon>Stutzerimonas</taxon>
    </lineage>
</organism>
<reference key="2">
    <citation type="submission" date="2011-06" db="EMBL/GenBank/DDBJ databases">
        <title>Complete Genome Sequence of Pseudomonas stutzeri Strain CGMCC 1.1803.</title>
        <authorList>
            <person name="Yan Y."/>
            <person name="Chen M."/>
            <person name="Lu W."/>
            <person name="Zhang W."/>
            <person name="Ping S."/>
            <person name="Lin M."/>
        </authorList>
    </citation>
    <scope>NUCLEOTIDE SEQUENCE</scope>
    <source>
        <strain>ATCC 17588</strain>
    </source>
</reference>
<dbReference type="EMBL" id="CP002881">
    <property type="protein sequence ID" value="AEJ06318.1"/>
    <property type="molecule type" value="Genomic_DNA"/>
</dbReference>
<proteinExistence type="predicted"/>
<protein>
    <submittedName>
        <fullName evidence="1">Uncharacterized protein</fullName>
    </submittedName>
</protein>
<dbReference type="Proteomes" id="UP000008932">
    <property type="component" value="Chromosome"/>
</dbReference>
<dbReference type="KEGG" id="psz:PSTAB_3037"/>
<sequence length="41" mass="4128">MGGLIAPAASTGNPVLAKADGANKGAEQTFHSSDIKAMHVY</sequence>
<dbReference type="AlphaFoldDB" id="F8H8E9"/>